<proteinExistence type="predicted"/>
<dbReference type="Proteomes" id="UP000324705">
    <property type="component" value="Chromosome 1B"/>
</dbReference>
<evidence type="ECO:0000313" key="3">
    <source>
        <dbReference type="EMBL" id="VAH13807.1"/>
    </source>
</evidence>
<sequence>MVLVFRKKYGHLNLTFSIGEQISSDNRRSTLNIACPSEEQMLFITASLHMLASLISMKALYKVVAPYLLGADRRRCRGSASRPRRHHRAPPPLVLLLRRHYGSTMAGLLVAQLAASVDLLCVSNRPKIPTLSSSPTTSSATRSDTASSAPFGSMPFKRFVLIGWVALVNYGKDYGRLVVIVDVVDQNRLHCSVIHLYHCLLVYPQERRGHGPPRGRDHATPLGPPRRRHAEGRLRWLQIEAAERDKAIGSQGLHIPPLLDFLSKI</sequence>
<dbReference type="CDD" id="cd23702">
    <property type="entry name" value="eL14"/>
    <property type="match status" value="1"/>
</dbReference>
<protein>
    <submittedName>
        <fullName evidence="3">Uncharacterized protein</fullName>
    </submittedName>
</protein>
<dbReference type="PANTHER" id="PTHR11127:SF2">
    <property type="entry name" value="LARGE RIBOSOMAL SUBUNIT PROTEIN EL14"/>
    <property type="match status" value="1"/>
</dbReference>
<dbReference type="Gramene" id="TRITD1Bv1G032960.1">
    <property type="protein sequence ID" value="TRITD1Bv1G032960.1"/>
    <property type="gene ID" value="TRITD1Bv1G032960"/>
</dbReference>
<dbReference type="SUPFAM" id="SSF50104">
    <property type="entry name" value="Translation proteins SH3-like domain"/>
    <property type="match status" value="1"/>
</dbReference>
<dbReference type="PANTHER" id="PTHR11127">
    <property type="entry name" value="60S RIBOSOMAL PROTEIN L14"/>
    <property type="match status" value="1"/>
</dbReference>
<accession>A0A9R0QPY0</accession>
<evidence type="ECO:0000256" key="1">
    <source>
        <dbReference type="ARBA" id="ARBA00022980"/>
    </source>
</evidence>
<evidence type="ECO:0000313" key="4">
    <source>
        <dbReference type="Proteomes" id="UP000324705"/>
    </source>
</evidence>
<dbReference type="InterPro" id="IPR014722">
    <property type="entry name" value="Rib_uL2_dom2"/>
</dbReference>
<dbReference type="InterPro" id="IPR039660">
    <property type="entry name" value="Ribosomal_eL14"/>
</dbReference>
<dbReference type="Gene3D" id="2.30.30.30">
    <property type="match status" value="1"/>
</dbReference>
<dbReference type="GO" id="GO:0003735">
    <property type="term" value="F:structural constituent of ribosome"/>
    <property type="evidence" value="ECO:0007669"/>
    <property type="project" value="InterPro"/>
</dbReference>
<name>A0A9R0QPY0_TRITD</name>
<keyword evidence="2" id="KW-0687">Ribonucleoprotein</keyword>
<reference evidence="3 4" key="1">
    <citation type="submission" date="2017-09" db="EMBL/GenBank/DDBJ databases">
        <authorList>
            <consortium name="International Durum Wheat Genome Sequencing Consortium (IDWGSC)"/>
            <person name="Milanesi L."/>
        </authorList>
    </citation>
    <scope>NUCLEOTIDE SEQUENCE [LARGE SCALE GENOMIC DNA]</scope>
    <source>
        <strain evidence="4">cv. Svevo</strain>
    </source>
</reference>
<keyword evidence="4" id="KW-1185">Reference proteome</keyword>
<dbReference type="GO" id="GO:0003723">
    <property type="term" value="F:RNA binding"/>
    <property type="evidence" value="ECO:0007669"/>
    <property type="project" value="InterPro"/>
</dbReference>
<dbReference type="GO" id="GO:0022625">
    <property type="term" value="C:cytosolic large ribosomal subunit"/>
    <property type="evidence" value="ECO:0007669"/>
    <property type="project" value="TreeGrafter"/>
</dbReference>
<evidence type="ECO:0000256" key="2">
    <source>
        <dbReference type="ARBA" id="ARBA00023274"/>
    </source>
</evidence>
<keyword evidence="1" id="KW-0689">Ribosomal protein</keyword>
<gene>
    <name evidence="3" type="ORF">TRITD_1Bv1G032960</name>
</gene>
<dbReference type="GO" id="GO:0042273">
    <property type="term" value="P:ribosomal large subunit biogenesis"/>
    <property type="evidence" value="ECO:0007669"/>
    <property type="project" value="TreeGrafter"/>
</dbReference>
<dbReference type="EMBL" id="LT934112">
    <property type="protein sequence ID" value="VAH13807.1"/>
    <property type="molecule type" value="Genomic_DNA"/>
</dbReference>
<dbReference type="InterPro" id="IPR008991">
    <property type="entry name" value="Translation_prot_SH3-like_sf"/>
</dbReference>
<dbReference type="AlphaFoldDB" id="A0A9R0QPY0"/>
<organism evidence="3 4">
    <name type="scientific">Triticum turgidum subsp. durum</name>
    <name type="common">Durum wheat</name>
    <name type="synonym">Triticum durum</name>
    <dbReference type="NCBI Taxonomy" id="4567"/>
    <lineage>
        <taxon>Eukaryota</taxon>
        <taxon>Viridiplantae</taxon>
        <taxon>Streptophyta</taxon>
        <taxon>Embryophyta</taxon>
        <taxon>Tracheophyta</taxon>
        <taxon>Spermatophyta</taxon>
        <taxon>Magnoliopsida</taxon>
        <taxon>Liliopsida</taxon>
        <taxon>Poales</taxon>
        <taxon>Poaceae</taxon>
        <taxon>BOP clade</taxon>
        <taxon>Pooideae</taxon>
        <taxon>Triticodae</taxon>
        <taxon>Triticeae</taxon>
        <taxon>Triticinae</taxon>
        <taxon>Triticum</taxon>
    </lineage>
</organism>